<dbReference type="AlphaFoldDB" id="A0A9P0H6E3"/>
<dbReference type="EMBL" id="OV725079">
    <property type="protein sequence ID" value="CAH1396313.1"/>
    <property type="molecule type" value="Genomic_DNA"/>
</dbReference>
<reference evidence="1" key="1">
    <citation type="submission" date="2022-01" db="EMBL/GenBank/DDBJ databases">
        <authorList>
            <person name="King R."/>
        </authorList>
    </citation>
    <scope>NUCLEOTIDE SEQUENCE</scope>
</reference>
<gene>
    <name evidence="1" type="ORF">NEZAVI_LOCUS6408</name>
</gene>
<organism evidence="1 2">
    <name type="scientific">Nezara viridula</name>
    <name type="common">Southern green stink bug</name>
    <name type="synonym">Cimex viridulus</name>
    <dbReference type="NCBI Taxonomy" id="85310"/>
    <lineage>
        <taxon>Eukaryota</taxon>
        <taxon>Metazoa</taxon>
        <taxon>Ecdysozoa</taxon>
        <taxon>Arthropoda</taxon>
        <taxon>Hexapoda</taxon>
        <taxon>Insecta</taxon>
        <taxon>Pterygota</taxon>
        <taxon>Neoptera</taxon>
        <taxon>Paraneoptera</taxon>
        <taxon>Hemiptera</taxon>
        <taxon>Heteroptera</taxon>
        <taxon>Panheteroptera</taxon>
        <taxon>Pentatomomorpha</taxon>
        <taxon>Pentatomoidea</taxon>
        <taxon>Pentatomidae</taxon>
        <taxon>Pentatominae</taxon>
        <taxon>Nezara</taxon>
    </lineage>
</organism>
<evidence type="ECO:0000313" key="2">
    <source>
        <dbReference type="Proteomes" id="UP001152798"/>
    </source>
</evidence>
<keyword evidence="2" id="KW-1185">Reference proteome</keyword>
<proteinExistence type="predicted"/>
<protein>
    <submittedName>
        <fullName evidence="1">Uncharacterized protein</fullName>
    </submittedName>
</protein>
<dbReference type="Proteomes" id="UP001152798">
    <property type="component" value="Chromosome 3"/>
</dbReference>
<accession>A0A9P0H6E3</accession>
<evidence type="ECO:0000313" key="1">
    <source>
        <dbReference type="EMBL" id="CAH1396313.1"/>
    </source>
</evidence>
<sequence>MADKHFRRMRQIRPEYITKRYLREELHTASMDAVCQHGVRTKTASR</sequence>
<name>A0A9P0H6E3_NEZVI</name>